<feature type="domain" description="XPG-I" evidence="8">
    <location>
        <begin position="142"/>
        <end position="211"/>
    </location>
</feature>
<evidence type="ECO:0000313" key="10">
    <source>
        <dbReference type="EMBL" id="QHT13269.1"/>
    </source>
</evidence>
<dbReference type="PROSITE" id="PS00841">
    <property type="entry name" value="XPG_1"/>
    <property type="match status" value="1"/>
</dbReference>
<keyword evidence="3" id="KW-0255">Endonuclease</keyword>
<accession>A0A6C0DBF8</accession>
<dbReference type="SMART" id="SM00485">
    <property type="entry name" value="XPGN"/>
    <property type="match status" value="1"/>
</dbReference>
<dbReference type="Pfam" id="PF00752">
    <property type="entry name" value="XPG_N"/>
    <property type="match status" value="1"/>
</dbReference>
<evidence type="ECO:0000259" key="9">
    <source>
        <dbReference type="SMART" id="SM00485"/>
    </source>
</evidence>
<evidence type="ECO:0000259" key="8">
    <source>
        <dbReference type="SMART" id="SM00484"/>
    </source>
</evidence>
<dbReference type="InterPro" id="IPR006085">
    <property type="entry name" value="XPG_DNA_repair_N"/>
</dbReference>
<dbReference type="InterPro" id="IPR019974">
    <property type="entry name" value="XPG_CS"/>
</dbReference>
<dbReference type="InterPro" id="IPR006086">
    <property type="entry name" value="XPG-I_dom"/>
</dbReference>
<evidence type="ECO:0000256" key="6">
    <source>
        <dbReference type="ARBA" id="ARBA00022842"/>
    </source>
</evidence>
<evidence type="ECO:0000256" key="7">
    <source>
        <dbReference type="ARBA" id="ARBA00023204"/>
    </source>
</evidence>
<dbReference type="GO" id="GO:0006281">
    <property type="term" value="P:DNA repair"/>
    <property type="evidence" value="ECO:0007669"/>
    <property type="project" value="UniProtKB-KW"/>
</dbReference>
<dbReference type="AlphaFoldDB" id="A0A6C0DBF8"/>
<name>A0A6C0DBF8_9ZZZZ</name>
<reference evidence="10" key="1">
    <citation type="journal article" date="2020" name="Nature">
        <title>Giant virus diversity and host interactions through global metagenomics.</title>
        <authorList>
            <person name="Schulz F."/>
            <person name="Roux S."/>
            <person name="Paez-Espino D."/>
            <person name="Jungbluth S."/>
            <person name="Walsh D.A."/>
            <person name="Denef V.J."/>
            <person name="McMahon K.D."/>
            <person name="Konstantinidis K.T."/>
            <person name="Eloe-Fadrosh E.A."/>
            <person name="Kyrpides N.C."/>
            <person name="Woyke T."/>
        </authorList>
    </citation>
    <scope>NUCLEOTIDE SEQUENCE</scope>
    <source>
        <strain evidence="10">GVMAG-M-3300023174-131</strain>
    </source>
</reference>
<dbReference type="CDD" id="cd09867">
    <property type="entry name" value="PIN_FEN1"/>
    <property type="match status" value="1"/>
</dbReference>
<dbReference type="PRINTS" id="PR00853">
    <property type="entry name" value="XPGRADSUPER"/>
</dbReference>
<keyword evidence="7" id="KW-0234">DNA repair</keyword>
<evidence type="ECO:0000256" key="3">
    <source>
        <dbReference type="ARBA" id="ARBA00022759"/>
    </source>
</evidence>
<keyword evidence="4" id="KW-0227">DNA damage</keyword>
<dbReference type="Gene3D" id="3.40.50.1010">
    <property type="entry name" value="5'-nuclease"/>
    <property type="match status" value="1"/>
</dbReference>
<protein>
    <recommendedName>
        <fullName evidence="11">XPG N-terminal domain-containing protein</fullName>
    </recommendedName>
</protein>
<dbReference type="InterPro" id="IPR029060">
    <property type="entry name" value="PIN-like_dom_sf"/>
</dbReference>
<sequence>MGIKKLLLFLNNYQDLVCDTKITDYKGKRIAVDISLLLYKIVIGVRNTGSDITNSKGESVTHIFGLFNKTILLLSHNITPVYIFDGKPSALKDSVILLRNKTKQNALNKLKESESETDKIKFYKKSAKITKKELDECRELLDLMGIPYINSPEESDSQCAYLAKTGLVDGVYTEDMDILTFGSPLIIKNLLSSKNKIQEINLNNVLEKLKLTYDEFIDFCILLGCDYSNGISNINCQVIYDYYAQNKNINTTLKALKSNSYNVPNNINYEVIKEYYKNAPYIEVDTSELEIQPIKTNELIDLLVNTYGLLKYKIIKKLAVLNKVSKLCVLD</sequence>
<dbReference type="SMART" id="SM00484">
    <property type="entry name" value="XPGI"/>
    <property type="match status" value="1"/>
</dbReference>
<dbReference type="EMBL" id="MN739565">
    <property type="protein sequence ID" value="QHT13269.1"/>
    <property type="molecule type" value="Genomic_DNA"/>
</dbReference>
<evidence type="ECO:0000256" key="5">
    <source>
        <dbReference type="ARBA" id="ARBA00022801"/>
    </source>
</evidence>
<keyword evidence="1" id="KW-0540">Nuclease</keyword>
<proteinExistence type="predicted"/>
<dbReference type="InterPro" id="IPR036279">
    <property type="entry name" value="5-3_exonuclease_C_sf"/>
</dbReference>
<dbReference type="SUPFAM" id="SSF47807">
    <property type="entry name" value="5' to 3' exonuclease, C-terminal subdomain"/>
    <property type="match status" value="1"/>
</dbReference>
<dbReference type="SUPFAM" id="SSF88723">
    <property type="entry name" value="PIN domain-like"/>
    <property type="match status" value="1"/>
</dbReference>
<keyword evidence="6" id="KW-0460">Magnesium</keyword>
<dbReference type="Pfam" id="PF00867">
    <property type="entry name" value="XPG_I"/>
    <property type="match status" value="1"/>
</dbReference>
<keyword evidence="2" id="KW-0479">Metal-binding</keyword>
<dbReference type="Gene3D" id="1.10.150.20">
    <property type="entry name" value="5' to 3' exonuclease, C-terminal subdomain"/>
    <property type="match status" value="1"/>
</dbReference>
<evidence type="ECO:0000256" key="1">
    <source>
        <dbReference type="ARBA" id="ARBA00022722"/>
    </source>
</evidence>
<dbReference type="GO" id="GO:0046872">
    <property type="term" value="F:metal ion binding"/>
    <property type="evidence" value="ECO:0007669"/>
    <property type="project" value="UniProtKB-KW"/>
</dbReference>
<dbReference type="GO" id="GO:0017108">
    <property type="term" value="F:5'-flap endonuclease activity"/>
    <property type="evidence" value="ECO:0007669"/>
    <property type="project" value="TreeGrafter"/>
</dbReference>
<organism evidence="10">
    <name type="scientific">viral metagenome</name>
    <dbReference type="NCBI Taxonomy" id="1070528"/>
    <lineage>
        <taxon>unclassified sequences</taxon>
        <taxon>metagenomes</taxon>
        <taxon>organismal metagenomes</taxon>
    </lineage>
</organism>
<evidence type="ECO:0000256" key="2">
    <source>
        <dbReference type="ARBA" id="ARBA00022723"/>
    </source>
</evidence>
<dbReference type="InterPro" id="IPR006084">
    <property type="entry name" value="XPG/Rad2"/>
</dbReference>
<feature type="domain" description="XPG N-terminal" evidence="9">
    <location>
        <begin position="1"/>
        <end position="106"/>
    </location>
</feature>
<dbReference type="PANTHER" id="PTHR11081:SF9">
    <property type="entry name" value="FLAP ENDONUCLEASE 1"/>
    <property type="match status" value="1"/>
</dbReference>
<evidence type="ECO:0008006" key="11">
    <source>
        <dbReference type="Google" id="ProtNLM"/>
    </source>
</evidence>
<evidence type="ECO:0000256" key="4">
    <source>
        <dbReference type="ARBA" id="ARBA00022763"/>
    </source>
</evidence>
<keyword evidence="5" id="KW-0378">Hydrolase</keyword>
<dbReference type="PANTHER" id="PTHR11081">
    <property type="entry name" value="FLAP ENDONUCLEASE FAMILY MEMBER"/>
    <property type="match status" value="1"/>
</dbReference>